<dbReference type="GO" id="GO:0008483">
    <property type="term" value="F:transaminase activity"/>
    <property type="evidence" value="ECO:0007669"/>
    <property type="project" value="UniProtKB-KW"/>
</dbReference>
<evidence type="ECO:0000313" key="9">
    <source>
        <dbReference type="EMBL" id="MBB4648860.1"/>
    </source>
</evidence>
<evidence type="ECO:0000256" key="2">
    <source>
        <dbReference type="ARBA" id="ARBA00007441"/>
    </source>
</evidence>
<evidence type="ECO:0000313" key="10">
    <source>
        <dbReference type="Proteomes" id="UP000539538"/>
    </source>
</evidence>
<dbReference type="EMBL" id="JACHOT010000001">
    <property type="protein sequence ID" value="MBB4648860.1"/>
    <property type="molecule type" value="Genomic_DNA"/>
</dbReference>
<evidence type="ECO:0000259" key="8">
    <source>
        <dbReference type="Pfam" id="PF00155"/>
    </source>
</evidence>
<reference evidence="9 10" key="1">
    <citation type="submission" date="2020-08" db="EMBL/GenBank/DDBJ databases">
        <title>Genomic Encyclopedia of Type Strains, Phase IV (KMG-IV): sequencing the most valuable type-strain genomes for metagenomic binning, comparative biology and taxonomic classification.</title>
        <authorList>
            <person name="Goeker M."/>
        </authorList>
    </citation>
    <scope>NUCLEOTIDE SEQUENCE [LARGE SCALE GENOMIC DNA]</scope>
    <source>
        <strain evidence="9 10">DSM 7050</strain>
    </source>
</reference>
<evidence type="ECO:0000256" key="7">
    <source>
        <dbReference type="RuleBase" id="RU000481"/>
    </source>
</evidence>
<keyword evidence="3 7" id="KW-0032">Aminotransferase</keyword>
<comment type="catalytic activity">
    <reaction evidence="6">
        <text>L-aspartate + 2-oxoglutarate = oxaloacetate + L-glutamate</text>
        <dbReference type="Rhea" id="RHEA:21824"/>
        <dbReference type="ChEBI" id="CHEBI:16452"/>
        <dbReference type="ChEBI" id="CHEBI:16810"/>
        <dbReference type="ChEBI" id="CHEBI:29985"/>
        <dbReference type="ChEBI" id="CHEBI:29991"/>
        <dbReference type="EC" id="2.6.1.1"/>
    </reaction>
</comment>
<comment type="similarity">
    <text evidence="2 7">Belongs to the class-I pyridoxal-phosphate-dependent aminotransferase family.</text>
</comment>
<dbReference type="InterPro" id="IPR004838">
    <property type="entry name" value="NHTrfase_class1_PyrdxlP-BS"/>
</dbReference>
<dbReference type="Pfam" id="PF00155">
    <property type="entry name" value="Aminotran_1_2"/>
    <property type="match status" value="1"/>
</dbReference>
<dbReference type="PANTHER" id="PTHR46383">
    <property type="entry name" value="ASPARTATE AMINOTRANSFERASE"/>
    <property type="match status" value="1"/>
</dbReference>
<protein>
    <recommendedName>
        <fullName evidence="7">Aminotransferase</fullName>
        <ecNumber evidence="7">2.6.1.-</ecNumber>
    </recommendedName>
</protein>
<accession>A0ABR6KWF7</accession>
<keyword evidence="5" id="KW-0663">Pyridoxal phosphate</keyword>
<dbReference type="InterPro" id="IPR050596">
    <property type="entry name" value="AspAT/PAT-like"/>
</dbReference>
<evidence type="ECO:0000256" key="6">
    <source>
        <dbReference type="ARBA" id="ARBA00049185"/>
    </source>
</evidence>
<evidence type="ECO:0000256" key="4">
    <source>
        <dbReference type="ARBA" id="ARBA00022679"/>
    </source>
</evidence>
<evidence type="ECO:0000256" key="3">
    <source>
        <dbReference type="ARBA" id="ARBA00022576"/>
    </source>
</evidence>
<evidence type="ECO:0000256" key="1">
    <source>
        <dbReference type="ARBA" id="ARBA00001933"/>
    </source>
</evidence>
<sequence length="393" mass="42486">MPKPSSRISGIVPSGKDGWEVHFAAMTRKQAGEDIIMLSVGDHDFDTPSETVEACVDAVRAGFHHYTQLPGLPRLRAAMAKISTRCTGLDTALSEIIATPGGQASLYAAVQATHDPGDHAVVVAPYYATYPGTFRAAGASYTVVEAHAADGFQPRAAEIEKALKPNTRSILINTPNNPTGAVYSRKCLEDIAELCVRRDLWLLSDEVYWTLGGGEHVSPRTLPGMAERTLVINSMSKSHGMTGWRIGWLTAPADLVSLVINLNLVTTYGLTDFVSRAAIEALENDFGVEQIAATYAGRRKLFIDQMRGLNNVTVRGSEGGMYVMLDVSAIERDCEKFAWDLLEAEKVAVMPGVSFGDAAAGHIRISLCQPDDVLQEAAGRLRRFANSYERSAA</sequence>
<dbReference type="Gene3D" id="3.40.640.10">
    <property type="entry name" value="Type I PLP-dependent aspartate aminotransferase-like (Major domain)"/>
    <property type="match status" value="1"/>
</dbReference>
<dbReference type="CDD" id="cd00609">
    <property type="entry name" value="AAT_like"/>
    <property type="match status" value="1"/>
</dbReference>
<organism evidence="9 10">
    <name type="scientific">Aminobacter niigataensis</name>
    <dbReference type="NCBI Taxonomy" id="83265"/>
    <lineage>
        <taxon>Bacteria</taxon>
        <taxon>Pseudomonadati</taxon>
        <taxon>Pseudomonadota</taxon>
        <taxon>Alphaproteobacteria</taxon>
        <taxon>Hyphomicrobiales</taxon>
        <taxon>Phyllobacteriaceae</taxon>
        <taxon>Aminobacter</taxon>
    </lineage>
</organism>
<keyword evidence="10" id="KW-1185">Reference proteome</keyword>
<dbReference type="InterPro" id="IPR015421">
    <property type="entry name" value="PyrdxlP-dep_Trfase_major"/>
</dbReference>
<name>A0ABR6KWF7_9HYPH</name>
<dbReference type="InterPro" id="IPR015422">
    <property type="entry name" value="PyrdxlP-dep_Trfase_small"/>
</dbReference>
<comment type="cofactor">
    <cofactor evidence="1 7">
        <name>pyridoxal 5'-phosphate</name>
        <dbReference type="ChEBI" id="CHEBI:597326"/>
    </cofactor>
</comment>
<gene>
    <name evidence="9" type="ORF">GGQ99_000582</name>
</gene>
<dbReference type="PANTHER" id="PTHR46383:SF1">
    <property type="entry name" value="ASPARTATE AMINOTRANSFERASE"/>
    <property type="match status" value="1"/>
</dbReference>
<dbReference type="InterPro" id="IPR004839">
    <property type="entry name" value="Aminotransferase_I/II_large"/>
</dbReference>
<dbReference type="EC" id="2.6.1.-" evidence="7"/>
<dbReference type="Gene3D" id="3.90.1150.10">
    <property type="entry name" value="Aspartate Aminotransferase, domain 1"/>
    <property type="match status" value="1"/>
</dbReference>
<dbReference type="PROSITE" id="PS00105">
    <property type="entry name" value="AA_TRANSFER_CLASS_1"/>
    <property type="match status" value="1"/>
</dbReference>
<proteinExistence type="inferred from homology"/>
<dbReference type="InterPro" id="IPR015424">
    <property type="entry name" value="PyrdxlP-dep_Trfase"/>
</dbReference>
<dbReference type="Proteomes" id="UP000539538">
    <property type="component" value="Unassembled WGS sequence"/>
</dbReference>
<dbReference type="SUPFAM" id="SSF53383">
    <property type="entry name" value="PLP-dependent transferases"/>
    <property type="match status" value="1"/>
</dbReference>
<feature type="domain" description="Aminotransferase class I/classII large" evidence="8">
    <location>
        <begin position="34"/>
        <end position="381"/>
    </location>
</feature>
<keyword evidence="4 7" id="KW-0808">Transferase</keyword>
<evidence type="ECO:0000256" key="5">
    <source>
        <dbReference type="ARBA" id="ARBA00022898"/>
    </source>
</evidence>
<comment type="caution">
    <text evidence="9">The sequence shown here is derived from an EMBL/GenBank/DDBJ whole genome shotgun (WGS) entry which is preliminary data.</text>
</comment>
<dbReference type="RefSeq" id="WP_183260549.1">
    <property type="nucleotide sequence ID" value="NZ_BAAAVZ010000008.1"/>
</dbReference>